<dbReference type="Proteomes" id="UP000770717">
    <property type="component" value="Unassembled WGS sequence"/>
</dbReference>
<gene>
    <name evidence="2" type="ORF">GDO78_010871</name>
</gene>
<evidence type="ECO:0000313" key="2">
    <source>
        <dbReference type="EMBL" id="KAG9481867.1"/>
    </source>
</evidence>
<dbReference type="PANTHER" id="PTHR24133:SF16">
    <property type="entry name" value="ANKYRIN REPEAT DOMAIN-CONTAINING PROTEIN 9"/>
    <property type="match status" value="1"/>
</dbReference>
<name>A0A8J6K6Q7_ELECQ</name>
<dbReference type="InterPro" id="IPR052391">
    <property type="entry name" value="E3_Ligase-Neurotoxin"/>
</dbReference>
<dbReference type="EMBL" id="WNTK01000006">
    <property type="protein sequence ID" value="KAG9481868.1"/>
    <property type="molecule type" value="Genomic_DNA"/>
</dbReference>
<dbReference type="Gene3D" id="1.25.40.20">
    <property type="entry name" value="Ankyrin repeat-containing domain"/>
    <property type="match status" value="1"/>
</dbReference>
<dbReference type="EMBL" id="WNTK01000006">
    <property type="protein sequence ID" value="KAG9481867.1"/>
    <property type="molecule type" value="Genomic_DNA"/>
</dbReference>
<proteinExistence type="predicted"/>
<organism evidence="2 3">
    <name type="scientific">Eleutherodactylus coqui</name>
    <name type="common">Puerto Rican coqui</name>
    <dbReference type="NCBI Taxonomy" id="57060"/>
    <lineage>
        <taxon>Eukaryota</taxon>
        <taxon>Metazoa</taxon>
        <taxon>Chordata</taxon>
        <taxon>Craniata</taxon>
        <taxon>Vertebrata</taxon>
        <taxon>Euteleostomi</taxon>
        <taxon>Amphibia</taxon>
        <taxon>Batrachia</taxon>
        <taxon>Anura</taxon>
        <taxon>Neobatrachia</taxon>
        <taxon>Hyloidea</taxon>
        <taxon>Eleutherodactylidae</taxon>
        <taxon>Eleutherodactylinae</taxon>
        <taxon>Eleutherodactylus</taxon>
        <taxon>Eleutherodactylus</taxon>
    </lineage>
</organism>
<dbReference type="PANTHER" id="PTHR24133">
    <property type="entry name" value="ANKYRIN DOMAIN-CONTAINING"/>
    <property type="match status" value="1"/>
</dbReference>
<dbReference type="InterPro" id="IPR036770">
    <property type="entry name" value="Ankyrin_rpt-contain_sf"/>
</dbReference>
<dbReference type="PROSITE" id="PS50297">
    <property type="entry name" value="ANK_REP_REGION"/>
    <property type="match status" value="1"/>
</dbReference>
<dbReference type="InterPro" id="IPR002110">
    <property type="entry name" value="Ankyrin_rpt"/>
</dbReference>
<keyword evidence="3" id="KW-1185">Reference proteome</keyword>
<evidence type="ECO:0000256" key="1">
    <source>
        <dbReference type="PROSITE-ProRule" id="PRU00023"/>
    </source>
</evidence>
<comment type="caution">
    <text evidence="2">The sequence shown here is derived from an EMBL/GenBank/DDBJ whole genome shotgun (WGS) entry which is preliminary data.</text>
</comment>
<reference evidence="2" key="1">
    <citation type="thesis" date="2020" institute="ProQuest LLC" country="789 East Eisenhower Parkway, Ann Arbor, MI, USA">
        <title>Comparative Genomics and Chromosome Evolution.</title>
        <authorList>
            <person name="Mudd A.B."/>
        </authorList>
    </citation>
    <scope>NUCLEOTIDE SEQUENCE</scope>
    <source>
        <strain evidence="2">HN-11 Male</strain>
        <tissue evidence="2">Kidney and liver</tissue>
    </source>
</reference>
<keyword evidence="1" id="KW-0040">ANK repeat</keyword>
<sequence length="294" mass="33645">MPGNTQWTPRSPEYQSQKQCKKTSFAFYQAVRDLLPVWVLEDMRLMEVLHWEEGGVVSSYSPSEALLYALVHDHQPYAHYLLNHFPKDALAVPSKSFSCCQSRAPHLTMAVRYNRLQILKEILHTLQTYPCEIRTVYINQQGCQRVEGGKTPIHLACELQRVDCLTLLLGHGASPYIKDCSGKTPLDCLLQLIQDSTQDMCLIRLCLDSLLLYMPRGVPLSTRQRLQEECTAWQEVLGMDLYRWLTGNSPPTLFTVSMQTLLRALPADRFPEALEEISLPDFLRPLALQKRVPK</sequence>
<dbReference type="SMART" id="SM00248">
    <property type="entry name" value="ANK"/>
    <property type="match status" value="2"/>
</dbReference>
<dbReference type="Pfam" id="PF12796">
    <property type="entry name" value="Ank_2"/>
    <property type="match status" value="1"/>
</dbReference>
<feature type="repeat" description="ANK" evidence="1">
    <location>
        <begin position="148"/>
        <end position="180"/>
    </location>
</feature>
<protein>
    <recommendedName>
        <fullName evidence="4">Ankyrin repeat domain 9</fullName>
    </recommendedName>
</protein>
<dbReference type="PROSITE" id="PS50088">
    <property type="entry name" value="ANK_REPEAT"/>
    <property type="match status" value="1"/>
</dbReference>
<dbReference type="OrthoDB" id="45365at2759"/>
<accession>A0A8J6K6Q7</accession>
<dbReference type="AlphaFoldDB" id="A0A8J6K6Q7"/>
<evidence type="ECO:0008006" key="4">
    <source>
        <dbReference type="Google" id="ProtNLM"/>
    </source>
</evidence>
<evidence type="ECO:0000313" key="3">
    <source>
        <dbReference type="Proteomes" id="UP000770717"/>
    </source>
</evidence>
<dbReference type="SUPFAM" id="SSF48403">
    <property type="entry name" value="Ankyrin repeat"/>
    <property type="match status" value="1"/>
</dbReference>